<organism evidence="1 2">
    <name type="scientific">Armillaria solidipes</name>
    <dbReference type="NCBI Taxonomy" id="1076256"/>
    <lineage>
        <taxon>Eukaryota</taxon>
        <taxon>Fungi</taxon>
        <taxon>Dikarya</taxon>
        <taxon>Basidiomycota</taxon>
        <taxon>Agaricomycotina</taxon>
        <taxon>Agaricomycetes</taxon>
        <taxon>Agaricomycetidae</taxon>
        <taxon>Agaricales</taxon>
        <taxon>Marasmiineae</taxon>
        <taxon>Physalacriaceae</taxon>
        <taxon>Armillaria</taxon>
    </lineage>
</organism>
<sequence>MSSSVYLPKLREDPRGVSRLEEVMQGTPNRTKGYEAGWTRVKIWTSPSRFSQNKGPVIKAFQLYGLGNNPWERGQSNGDWELFGVHVMDWHLKPWHLTTRRHPSIPGVKHSDVATASRGPPNQEIGNGLGFEVSRVGREEVKSSQPVLIWAFY</sequence>
<reference evidence="2" key="1">
    <citation type="journal article" date="2017" name="Nat. Ecol. Evol.">
        <title>Genome expansion and lineage-specific genetic innovations in the forest pathogenic fungi Armillaria.</title>
        <authorList>
            <person name="Sipos G."/>
            <person name="Prasanna A.N."/>
            <person name="Walter M.C."/>
            <person name="O'Connor E."/>
            <person name="Balint B."/>
            <person name="Krizsan K."/>
            <person name="Kiss B."/>
            <person name="Hess J."/>
            <person name="Varga T."/>
            <person name="Slot J."/>
            <person name="Riley R."/>
            <person name="Boka B."/>
            <person name="Rigling D."/>
            <person name="Barry K."/>
            <person name="Lee J."/>
            <person name="Mihaltcheva S."/>
            <person name="LaButti K."/>
            <person name="Lipzen A."/>
            <person name="Waldron R."/>
            <person name="Moloney N.M."/>
            <person name="Sperisen C."/>
            <person name="Kredics L."/>
            <person name="Vagvoelgyi C."/>
            <person name="Patrignani A."/>
            <person name="Fitzpatrick D."/>
            <person name="Nagy I."/>
            <person name="Doyle S."/>
            <person name="Anderson J.B."/>
            <person name="Grigoriev I.V."/>
            <person name="Gueldener U."/>
            <person name="Muensterkoetter M."/>
            <person name="Nagy L.G."/>
        </authorList>
    </citation>
    <scope>NUCLEOTIDE SEQUENCE [LARGE SCALE GENOMIC DNA]</scope>
    <source>
        <strain evidence="2">28-4</strain>
    </source>
</reference>
<protein>
    <submittedName>
        <fullName evidence="1">Uncharacterized protein</fullName>
    </submittedName>
</protein>
<evidence type="ECO:0000313" key="1">
    <source>
        <dbReference type="EMBL" id="PBK74109.1"/>
    </source>
</evidence>
<name>A0A2H3BTE6_9AGAR</name>
<evidence type="ECO:0000313" key="2">
    <source>
        <dbReference type="Proteomes" id="UP000218334"/>
    </source>
</evidence>
<keyword evidence="2" id="KW-1185">Reference proteome</keyword>
<accession>A0A2H3BTE6</accession>
<dbReference type="AlphaFoldDB" id="A0A2H3BTE6"/>
<proteinExistence type="predicted"/>
<gene>
    <name evidence="1" type="ORF">ARMSODRAFT_971389</name>
</gene>
<dbReference type="Proteomes" id="UP000218334">
    <property type="component" value="Unassembled WGS sequence"/>
</dbReference>
<dbReference type="EMBL" id="KZ293419">
    <property type="protein sequence ID" value="PBK74109.1"/>
    <property type="molecule type" value="Genomic_DNA"/>
</dbReference>